<dbReference type="Pfam" id="PF18803">
    <property type="entry name" value="CxC2"/>
    <property type="match status" value="1"/>
</dbReference>
<evidence type="ECO:0000259" key="3">
    <source>
        <dbReference type="Pfam" id="PF18803"/>
    </source>
</evidence>
<feature type="region of interest" description="Disordered" evidence="1">
    <location>
        <begin position="272"/>
        <end position="291"/>
    </location>
</feature>
<keyword evidence="5" id="KW-1185">Reference proteome</keyword>
<feature type="transmembrane region" description="Helical" evidence="2">
    <location>
        <begin position="146"/>
        <end position="163"/>
    </location>
</feature>
<feature type="compositionally biased region" description="Basic and acidic residues" evidence="1">
    <location>
        <begin position="194"/>
        <end position="206"/>
    </location>
</feature>
<dbReference type="Proteomes" id="UP000219338">
    <property type="component" value="Unassembled WGS sequence"/>
</dbReference>
<dbReference type="Pfam" id="PF18758">
    <property type="entry name" value="KDZ"/>
    <property type="match status" value="2"/>
</dbReference>
<protein>
    <recommendedName>
        <fullName evidence="3">CxC2-like cysteine cluster KDZ transposase-associated domain-containing protein</fullName>
    </recommendedName>
</protein>
<dbReference type="InterPro" id="IPR040521">
    <property type="entry name" value="KDZ"/>
</dbReference>
<proteinExistence type="predicted"/>
<evidence type="ECO:0000256" key="2">
    <source>
        <dbReference type="SAM" id="Phobius"/>
    </source>
</evidence>
<feature type="domain" description="CxC2-like cysteine cluster KDZ transposase-associated" evidence="3">
    <location>
        <begin position="377"/>
        <end position="482"/>
    </location>
</feature>
<evidence type="ECO:0000256" key="1">
    <source>
        <dbReference type="SAM" id="MobiDB-lite"/>
    </source>
</evidence>
<dbReference type="STRING" id="47428.A0A284S461"/>
<keyword evidence="2" id="KW-1133">Transmembrane helix</keyword>
<dbReference type="InterPro" id="IPR041457">
    <property type="entry name" value="CxC2_KDZ-assoc"/>
</dbReference>
<evidence type="ECO:0000313" key="4">
    <source>
        <dbReference type="EMBL" id="SJL15792.1"/>
    </source>
</evidence>
<dbReference type="AlphaFoldDB" id="A0A284S461"/>
<keyword evidence="2" id="KW-0812">Transmembrane</keyword>
<organism evidence="4 5">
    <name type="scientific">Armillaria ostoyae</name>
    <name type="common">Armillaria root rot fungus</name>
    <dbReference type="NCBI Taxonomy" id="47428"/>
    <lineage>
        <taxon>Eukaryota</taxon>
        <taxon>Fungi</taxon>
        <taxon>Dikarya</taxon>
        <taxon>Basidiomycota</taxon>
        <taxon>Agaricomycotina</taxon>
        <taxon>Agaricomycetes</taxon>
        <taxon>Agaricomycetidae</taxon>
        <taxon>Agaricales</taxon>
        <taxon>Marasmiineae</taxon>
        <taxon>Physalacriaceae</taxon>
        <taxon>Armillaria</taxon>
    </lineage>
</organism>
<gene>
    <name evidence="4" type="ORF">ARMOST_19297</name>
</gene>
<reference evidence="5" key="1">
    <citation type="journal article" date="2017" name="Nat. Ecol. Evol.">
        <title>Genome expansion and lineage-specific genetic innovations in the forest pathogenic fungi Armillaria.</title>
        <authorList>
            <person name="Sipos G."/>
            <person name="Prasanna A.N."/>
            <person name="Walter M.C."/>
            <person name="O'Connor E."/>
            <person name="Balint B."/>
            <person name="Krizsan K."/>
            <person name="Kiss B."/>
            <person name="Hess J."/>
            <person name="Varga T."/>
            <person name="Slot J."/>
            <person name="Riley R."/>
            <person name="Boka B."/>
            <person name="Rigling D."/>
            <person name="Barry K."/>
            <person name="Lee J."/>
            <person name="Mihaltcheva S."/>
            <person name="LaButti K."/>
            <person name="Lipzen A."/>
            <person name="Waldron R."/>
            <person name="Moloney N.M."/>
            <person name="Sperisen C."/>
            <person name="Kredics L."/>
            <person name="Vagvoelgyi C."/>
            <person name="Patrignani A."/>
            <person name="Fitzpatrick D."/>
            <person name="Nagy I."/>
            <person name="Doyle S."/>
            <person name="Anderson J.B."/>
            <person name="Grigoriev I.V."/>
            <person name="Gueldener U."/>
            <person name="Muensterkoetter M."/>
            <person name="Nagy L.G."/>
        </authorList>
    </citation>
    <scope>NUCLEOTIDE SEQUENCE [LARGE SCALE GENOMIC DNA]</scope>
    <source>
        <strain evidence="5">C18/9</strain>
    </source>
</reference>
<sequence>MSIDLRVTMKQREFLKPYLNLYRKAKAEASLNPGVFARFQSHIWELWQARWRPEMKPLADSEEKDVRAWNRHRQKDLLLIVHAYAMWDCFYSRPKGVGVKKKKTVVYSRSKRTDESIGAQRSSRVPKPTKRTDASNRQARELDMKFVLVVFVFLVLGEVLVFLKNDVTKAKPQHNISCPTMLNYRPKKHGQARPAREFKEKDRDDEPAPPPQLDHYQHTRFSLKGTSTRSSACTTTLSLPSLGLHRPLTAVEHPCFVPELLPSSFLDPDYAPSAELLGGDEEHSSTRTPRPLGDHPLRVWCSQRSVFLDEMLKLDAFEDDGDDGICDACTTSPGIYRCLSCVDARCLCQTCIVDEHACSPLHRIEEWRASFFCKTTLAELGLSFQLGHKLGTPCPSPVIITKFVVIDVDGIHTVNMAFCDCSQGIERHIQLLRRRLFPATTIYPQTAITFQVLHLFQLLSFMSKVSAYEFYHTLARVTDNSGMYTPPVKFFLMRQYNIPDRFQDRYQTFLRVVREWRHIRALKRFGCGHEPGGIEGTRPGELALRCPACSQPSINLLPNWRDDISRRWLYRLFLGIDTNFRLRRLNVSSNDADPGLNEGYAYFVEEHAFRTHLDTFGKIIPEEEKSTCNNHDAIKLANSRGGQGSAATGLETSKRVKVPKFHLPAHILLCHDNFSFNFSSKVGRTNGEAPERGWAATNVLASSTKEMGPGSRRDTLDDHFGDYNWRKMIILHTSFLVEHTKVANAWSQADTLCDRLKVAWSACLEHVTEFISYEEALKADHSASVESWRQMVLQWEQDRTQPNPFSPRLRPVTETAVCLELAREEKSVSLVEIRHDVSPSKFIAQGLQLEEAQVRLQDDMNTLGSHATDLQCSKVQTQANRIGRKIEAWIDIQKVYMPRTTLLRVRDDDCCPAGTEVHPSKIPLYLPSAALKLNAVDPTTQITVIDDEQRLRLAQANDTLASLRDHLLLRSYLTVWLETKIAADVARYRHIYAALDTVLTKSNRFEWQGVLFPLKDGDVRGLDQYNESISEGHRNLSWIWKTNLQGGDEGLQEALRIEWCKSRARAQHWQEECELLTEEMRRVRVTFTCYAQLWTTRATLKDLPGAKAYAFRQAALWNDLYEKAEAKWLELQASFTLTSTEIAISTTDLDNRTTDVVFNEV</sequence>
<accession>A0A284S461</accession>
<keyword evidence="2" id="KW-0472">Membrane</keyword>
<name>A0A284S461_ARMOS</name>
<evidence type="ECO:0000313" key="5">
    <source>
        <dbReference type="Proteomes" id="UP000219338"/>
    </source>
</evidence>
<feature type="region of interest" description="Disordered" evidence="1">
    <location>
        <begin position="174"/>
        <end position="218"/>
    </location>
</feature>
<feature type="region of interest" description="Disordered" evidence="1">
    <location>
        <begin position="110"/>
        <end position="136"/>
    </location>
</feature>
<dbReference type="OrthoDB" id="3261436at2759"/>
<dbReference type="EMBL" id="FUEG01000030">
    <property type="protein sequence ID" value="SJL15792.1"/>
    <property type="molecule type" value="Genomic_DNA"/>
</dbReference>